<evidence type="ECO:0000313" key="4">
    <source>
        <dbReference type="Proteomes" id="UP001149142"/>
    </source>
</evidence>
<name>A0ABT4RWK5_9FLAO</name>
<feature type="transmembrane region" description="Helical" evidence="1">
    <location>
        <begin position="241"/>
        <end position="264"/>
    </location>
</feature>
<feature type="transmembrane region" description="Helical" evidence="1">
    <location>
        <begin position="276"/>
        <end position="297"/>
    </location>
</feature>
<organism evidence="3 4">
    <name type="scientific">Mesoflavibacter profundi</name>
    <dbReference type="NCBI Taxonomy" id="2708110"/>
    <lineage>
        <taxon>Bacteria</taxon>
        <taxon>Pseudomonadati</taxon>
        <taxon>Bacteroidota</taxon>
        <taxon>Flavobacteriia</taxon>
        <taxon>Flavobacteriales</taxon>
        <taxon>Flavobacteriaceae</taxon>
        <taxon>Mesoflavibacter</taxon>
    </lineage>
</organism>
<evidence type="ECO:0000256" key="1">
    <source>
        <dbReference type="SAM" id="Phobius"/>
    </source>
</evidence>
<dbReference type="SUPFAM" id="SSF53448">
    <property type="entry name" value="Nucleotide-diphospho-sugar transferases"/>
    <property type="match status" value="1"/>
</dbReference>
<protein>
    <submittedName>
        <fullName evidence="3">Glycosyltransferase family 2 protein</fullName>
    </submittedName>
</protein>
<proteinExistence type="predicted"/>
<dbReference type="InterPro" id="IPR029044">
    <property type="entry name" value="Nucleotide-diphossugar_trans"/>
</dbReference>
<gene>
    <name evidence="3" type="ORF">OOZ35_01335</name>
</gene>
<dbReference type="PANTHER" id="PTHR48090:SF7">
    <property type="entry name" value="RFBJ PROTEIN"/>
    <property type="match status" value="1"/>
</dbReference>
<keyword evidence="1" id="KW-0472">Membrane</keyword>
<comment type="caution">
    <text evidence="3">The sequence shown here is derived from an EMBL/GenBank/DDBJ whole genome shotgun (WGS) entry which is preliminary data.</text>
</comment>
<evidence type="ECO:0000259" key="2">
    <source>
        <dbReference type="Pfam" id="PF00535"/>
    </source>
</evidence>
<dbReference type="RefSeq" id="WP_270004914.1">
    <property type="nucleotide sequence ID" value="NZ_JAPFGC010000002.1"/>
</dbReference>
<keyword evidence="1" id="KW-0812">Transmembrane</keyword>
<reference evidence="3" key="1">
    <citation type="submission" date="2022-11" db="EMBL/GenBank/DDBJ databases">
        <title>Refractory cell wall polysaccharides provide important carbon source for microbial heterotrophs in the hadal ocean.</title>
        <authorList>
            <person name="Zhu X."/>
        </authorList>
    </citation>
    <scope>NUCLEOTIDE SEQUENCE</scope>
    <source>
        <strain evidence="3">MTRN7</strain>
    </source>
</reference>
<dbReference type="Proteomes" id="UP001149142">
    <property type="component" value="Unassembled WGS sequence"/>
</dbReference>
<dbReference type="PANTHER" id="PTHR48090">
    <property type="entry name" value="UNDECAPRENYL-PHOSPHATE 4-DEOXY-4-FORMAMIDO-L-ARABINOSE TRANSFERASE-RELATED"/>
    <property type="match status" value="1"/>
</dbReference>
<accession>A0ABT4RWK5</accession>
<dbReference type="Pfam" id="PF00535">
    <property type="entry name" value="Glycos_transf_2"/>
    <property type="match status" value="1"/>
</dbReference>
<keyword evidence="4" id="KW-1185">Reference proteome</keyword>
<keyword evidence="1" id="KW-1133">Transmembrane helix</keyword>
<sequence>MSSDKTYSLIIYMPALNEAASILNVLKSLPKKIKGISTIQYLVVDDGSTDNTAEIAKSFGANVISHSYNRGVGKAFQTAVDFALKTQADILVSIDADGQFDVNQITNMINPIITNQADFCIGNRFYNKRPDKMPKVKYWGNKRVNSIVSLVGKTKIEDASCGFRAYSKDCLLNLNLQGDFTYTHETILDLLNKGFNINQIPVKVKYFEDRVSRVANSLLQYAVKTSLIIFKCLKDYRPLRFFLSIALFVLVLGLLLGGFVFIHWLNKGMITPYKSIGFIALALCGMSIFIATLAFVADMLNRIRDNQEKILVLLKKEHFEKH</sequence>
<dbReference type="EMBL" id="JAPFGC010000002">
    <property type="protein sequence ID" value="MDA0176132.1"/>
    <property type="molecule type" value="Genomic_DNA"/>
</dbReference>
<dbReference type="InterPro" id="IPR050256">
    <property type="entry name" value="Glycosyltransferase_2"/>
</dbReference>
<dbReference type="Gene3D" id="3.90.550.10">
    <property type="entry name" value="Spore Coat Polysaccharide Biosynthesis Protein SpsA, Chain A"/>
    <property type="match status" value="1"/>
</dbReference>
<evidence type="ECO:0000313" key="3">
    <source>
        <dbReference type="EMBL" id="MDA0176132.1"/>
    </source>
</evidence>
<dbReference type="InterPro" id="IPR001173">
    <property type="entry name" value="Glyco_trans_2-like"/>
</dbReference>
<dbReference type="CDD" id="cd04179">
    <property type="entry name" value="DPM_DPG-synthase_like"/>
    <property type="match status" value="1"/>
</dbReference>
<feature type="domain" description="Glycosyltransferase 2-like" evidence="2">
    <location>
        <begin position="11"/>
        <end position="170"/>
    </location>
</feature>